<organism evidence="2 3">
    <name type="scientific">Aeromonas veronii</name>
    <dbReference type="NCBI Taxonomy" id="654"/>
    <lineage>
        <taxon>Bacteria</taxon>
        <taxon>Pseudomonadati</taxon>
        <taxon>Pseudomonadota</taxon>
        <taxon>Gammaproteobacteria</taxon>
        <taxon>Aeromonadales</taxon>
        <taxon>Aeromonadaceae</taxon>
        <taxon>Aeromonas</taxon>
    </lineage>
</organism>
<feature type="compositionally biased region" description="Polar residues" evidence="1">
    <location>
        <begin position="9"/>
        <end position="20"/>
    </location>
</feature>
<feature type="region of interest" description="Disordered" evidence="1">
    <location>
        <begin position="1"/>
        <end position="25"/>
    </location>
</feature>
<sequence length="150" mass="16669">MSKKERAAPQNSTTPSQHWDLTTKPARDATKLELVALHLVENGPDGISSLSALAGLHDLNPRNSISDLRRHHGITILDEYFSHQHSGDGVARFKRYWIADRAQARKLVELVNLKRRQRGAQPLSQGHVSSYIARFPCPTKTPAPSHQPAA</sequence>
<dbReference type="RefSeq" id="WP_123172197.1">
    <property type="nucleotide sequence ID" value="NZ_JAAKTA010000009.1"/>
</dbReference>
<dbReference type="EMBL" id="CP033604">
    <property type="protein sequence ID" value="AYV35651.1"/>
    <property type="molecule type" value="Genomic_DNA"/>
</dbReference>
<evidence type="ECO:0000256" key="1">
    <source>
        <dbReference type="SAM" id="MobiDB-lite"/>
    </source>
</evidence>
<name>A0AAN1QB66_AERVE</name>
<dbReference type="AlphaFoldDB" id="A0AAN1QB66"/>
<reference evidence="2 3" key="1">
    <citation type="submission" date="2018-11" db="EMBL/GenBank/DDBJ databases">
        <title>Complete genome sequence of multidrug-resistant Aeromonas veronii strain MS-18-37.</title>
        <authorList>
            <person name="Abdelhamed H."/>
            <person name="Lawrence M."/>
            <person name="Waldbieser G."/>
        </authorList>
    </citation>
    <scope>NUCLEOTIDE SEQUENCE [LARGE SCALE GENOMIC DNA]</scope>
    <source>
        <strain evidence="2 3">MS-18-37</strain>
    </source>
</reference>
<proteinExistence type="predicted"/>
<dbReference type="Proteomes" id="UP000267614">
    <property type="component" value="Chromosome"/>
</dbReference>
<accession>A0AAN1QB66</accession>
<evidence type="ECO:0000313" key="3">
    <source>
        <dbReference type="Proteomes" id="UP000267614"/>
    </source>
</evidence>
<protein>
    <submittedName>
        <fullName evidence="2">Uncharacterized protein</fullName>
    </submittedName>
</protein>
<gene>
    <name evidence="2" type="ORF">EFI48_01630</name>
</gene>
<evidence type="ECO:0000313" key="2">
    <source>
        <dbReference type="EMBL" id="AYV35651.1"/>
    </source>
</evidence>